<accession>A0A2U3K962</accession>
<gene>
    <name evidence="2" type="ORF">SBF1_1590008</name>
</gene>
<protein>
    <recommendedName>
        <fullName evidence="1">ISXO2-like transposase domain-containing protein</fullName>
    </recommendedName>
</protein>
<sequence length="238" mass="27234">MINGLPIRKAAQICHIHRNTTFIWRHKILDALQNVPRNEKLEGIVEADETFFPISYKGNYKKSSFVIPREVRKRGKSIHKRGLSRELVCVPCAIDRSGHSVSKIATFGRVKTKDLHLRYDGKINENATLCTDKMNSYVRFANSNKLNLIQIKSGKSKKGIYHIQHINSYHSSLKRFIRAFNSVASKYLNNYLLWNSWLAVKKGSLWDKVDSLLKSAISTNATIKSRSLSNRPVIPLLN</sequence>
<feature type="domain" description="ISXO2-like transposase" evidence="1">
    <location>
        <begin position="40"/>
        <end position="200"/>
    </location>
</feature>
<name>A0A2U3K962_9FIRM</name>
<dbReference type="Pfam" id="PF12762">
    <property type="entry name" value="DDE_Tnp_IS1595"/>
    <property type="match status" value="1"/>
</dbReference>
<evidence type="ECO:0000313" key="2">
    <source>
        <dbReference type="EMBL" id="SPF36148.1"/>
    </source>
</evidence>
<organism evidence="2 3">
    <name type="scientific">Candidatus Desulfosporosinus infrequens</name>
    <dbReference type="NCBI Taxonomy" id="2043169"/>
    <lineage>
        <taxon>Bacteria</taxon>
        <taxon>Bacillati</taxon>
        <taxon>Bacillota</taxon>
        <taxon>Clostridia</taxon>
        <taxon>Eubacteriales</taxon>
        <taxon>Desulfitobacteriaceae</taxon>
        <taxon>Desulfosporosinus</taxon>
    </lineage>
</organism>
<evidence type="ECO:0000259" key="1">
    <source>
        <dbReference type="SMART" id="SM01126"/>
    </source>
</evidence>
<dbReference type="EMBL" id="OMOF01000067">
    <property type="protein sequence ID" value="SPF36148.1"/>
    <property type="molecule type" value="Genomic_DNA"/>
</dbReference>
<dbReference type="AlphaFoldDB" id="A0A2U3K962"/>
<dbReference type="Proteomes" id="UP000238916">
    <property type="component" value="Unassembled WGS sequence"/>
</dbReference>
<reference evidence="3" key="1">
    <citation type="submission" date="2018-02" db="EMBL/GenBank/DDBJ databases">
        <authorList>
            <person name="Hausmann B."/>
        </authorList>
    </citation>
    <scope>NUCLEOTIDE SEQUENCE [LARGE SCALE GENOMIC DNA]</scope>
    <source>
        <strain evidence="3">Peat soil MAG SbF1</strain>
    </source>
</reference>
<dbReference type="SMART" id="SM01126">
    <property type="entry name" value="DDE_Tnp_IS1595"/>
    <property type="match status" value="1"/>
</dbReference>
<dbReference type="InterPro" id="IPR024445">
    <property type="entry name" value="Tnp_ISXO2-like"/>
</dbReference>
<evidence type="ECO:0000313" key="3">
    <source>
        <dbReference type="Proteomes" id="UP000238916"/>
    </source>
</evidence>
<proteinExistence type="predicted"/>
<dbReference type="NCBIfam" id="NF033547">
    <property type="entry name" value="transpos_IS1595"/>
    <property type="match status" value="1"/>
</dbReference>